<dbReference type="InterPro" id="IPR000683">
    <property type="entry name" value="Gfo/Idh/MocA-like_OxRdtase_N"/>
</dbReference>
<evidence type="ECO:0000313" key="2">
    <source>
        <dbReference type="EMBL" id="TVY26273.1"/>
    </source>
</evidence>
<dbReference type="Gene3D" id="3.30.360.10">
    <property type="entry name" value="Dihydrodipicolinate Reductase, domain 2"/>
    <property type="match status" value="1"/>
</dbReference>
<dbReference type="EMBL" id="QGMH01000073">
    <property type="protein sequence ID" value="TVY26273.1"/>
    <property type="molecule type" value="Genomic_DNA"/>
</dbReference>
<reference evidence="2 3" key="1">
    <citation type="submission" date="2018-05" db="EMBL/GenBank/DDBJ databases">
        <title>Genome sequencing and assembly of the regulated plant pathogen Lachnellula willkommii and related sister species for the development of diagnostic species identification markers.</title>
        <authorList>
            <person name="Giroux E."/>
            <person name="Bilodeau G."/>
        </authorList>
    </citation>
    <scope>NUCLEOTIDE SEQUENCE [LARGE SCALE GENOMIC DNA]</scope>
    <source>
        <strain evidence="2 3">CBS 185.66</strain>
    </source>
</reference>
<protein>
    <submittedName>
        <fullName evidence="2">Putative oxidoreductase</fullName>
    </submittedName>
</protein>
<dbReference type="Proteomes" id="UP000431533">
    <property type="component" value="Unassembled WGS sequence"/>
</dbReference>
<dbReference type="SUPFAM" id="SSF51735">
    <property type="entry name" value="NAD(P)-binding Rossmann-fold domains"/>
    <property type="match status" value="1"/>
</dbReference>
<dbReference type="Pfam" id="PF01408">
    <property type="entry name" value="GFO_IDH_MocA"/>
    <property type="match status" value="1"/>
</dbReference>
<dbReference type="PANTHER" id="PTHR43377">
    <property type="entry name" value="BILIVERDIN REDUCTASE A"/>
    <property type="match status" value="1"/>
</dbReference>
<comment type="caution">
    <text evidence="2">The sequence shown here is derived from an EMBL/GenBank/DDBJ whole genome shotgun (WGS) entry which is preliminary data.</text>
</comment>
<dbReference type="PANTHER" id="PTHR43377:SF12">
    <property type="entry name" value="BINDING ROSSMANN FOLD OXIDOREDUCTASE, PUTATIVE (AFU_ORTHOLOGUE AFUA_3G11840)-RELATED"/>
    <property type="match status" value="1"/>
</dbReference>
<dbReference type="GO" id="GO:0000166">
    <property type="term" value="F:nucleotide binding"/>
    <property type="evidence" value="ECO:0007669"/>
    <property type="project" value="InterPro"/>
</dbReference>
<dbReference type="RefSeq" id="XP_031005061.1">
    <property type="nucleotide sequence ID" value="XM_031150749.1"/>
</dbReference>
<dbReference type="OrthoDB" id="2129491at2759"/>
<keyword evidence="3" id="KW-1185">Reference proteome</keyword>
<dbReference type="SUPFAM" id="SSF55347">
    <property type="entry name" value="Glyceraldehyde-3-phosphate dehydrogenase-like, C-terminal domain"/>
    <property type="match status" value="1"/>
</dbReference>
<dbReference type="GeneID" id="41986003"/>
<accession>A0A8H8R0U8</accession>
<evidence type="ECO:0000313" key="3">
    <source>
        <dbReference type="Proteomes" id="UP000431533"/>
    </source>
</evidence>
<dbReference type="InterPro" id="IPR036291">
    <property type="entry name" value="NAD(P)-bd_dom_sf"/>
</dbReference>
<evidence type="ECO:0000259" key="1">
    <source>
        <dbReference type="Pfam" id="PF01408"/>
    </source>
</evidence>
<sequence>MAEVRHIDAEKLTASERTRLASAVHRKPRFLIIGAGRRGTAYASAVGREKLPAIIAAVADPIRSKRTSFGKKYIWKDEAPREDQDFDSWQQFLKYERSRREAEATGEKVYAGVDGIILCTQDQTHKEILQAFGPLRLHVLCEKPIATTLRDCEDIYISLGGAKSPEKIFSTGHVLRYSPHNMLLRKLLLEDRAIGELVSVEHTEPVGWFHFSHSYVRGNWRKESTSAPSLLCKSCHDIDFILWLLCYKTDFGEPVHMPSLVSSMGNLSLFTKRRKPKAAGNATNCFSCSHEQNCDWSAKKMYVEKLYDKGDRDFPVVVVVPDIEEIIAKDGTEHGRAVLTQALSSDYNASTPTATIESKQWYGRCVWESDNDVLDDQIVTLTWDDDSRSVSGKEFPDRGPKTAVFHMVAFTEAQCERRGKISGTHGEIQYNSKEIRVYKFDKFLKPEEVKIFTPPKAAGGHGGGDGGLMNGFSKAVEASINGELSVEEAQAKYVGCTLKEAFMSHAMVFAAEEARLERKIVDWQDWWAKLEQRLLS</sequence>
<dbReference type="InterPro" id="IPR051450">
    <property type="entry name" value="Gfo/Idh/MocA_Oxidoreductases"/>
</dbReference>
<organism evidence="2 3">
    <name type="scientific">Lachnellula hyalina</name>
    <dbReference type="NCBI Taxonomy" id="1316788"/>
    <lineage>
        <taxon>Eukaryota</taxon>
        <taxon>Fungi</taxon>
        <taxon>Dikarya</taxon>
        <taxon>Ascomycota</taxon>
        <taxon>Pezizomycotina</taxon>
        <taxon>Leotiomycetes</taxon>
        <taxon>Helotiales</taxon>
        <taxon>Lachnaceae</taxon>
        <taxon>Lachnellula</taxon>
    </lineage>
</organism>
<feature type="domain" description="Gfo/Idh/MocA-like oxidoreductase N-terminal" evidence="1">
    <location>
        <begin position="29"/>
        <end position="156"/>
    </location>
</feature>
<name>A0A8H8R0U8_9HELO</name>
<proteinExistence type="predicted"/>
<gene>
    <name evidence="2" type="primary">yjhC_0</name>
    <name evidence="2" type="ORF">LHYA1_G005805</name>
</gene>
<dbReference type="AlphaFoldDB" id="A0A8H8R0U8"/>
<dbReference type="Gene3D" id="3.40.50.720">
    <property type="entry name" value="NAD(P)-binding Rossmann-like Domain"/>
    <property type="match status" value="1"/>
</dbReference>